<dbReference type="AlphaFoldDB" id="A0A9D4RQN8"/>
<evidence type="ECO:0000313" key="2">
    <source>
        <dbReference type="EMBL" id="KAH3877951.1"/>
    </source>
</evidence>
<dbReference type="EMBL" id="JAIWYP010000001">
    <property type="protein sequence ID" value="KAH3877951.1"/>
    <property type="molecule type" value="Genomic_DNA"/>
</dbReference>
<reference evidence="2" key="1">
    <citation type="journal article" date="2019" name="bioRxiv">
        <title>The Genome of the Zebra Mussel, Dreissena polymorpha: A Resource for Invasive Species Research.</title>
        <authorList>
            <person name="McCartney M.A."/>
            <person name="Auch B."/>
            <person name="Kono T."/>
            <person name="Mallez S."/>
            <person name="Zhang Y."/>
            <person name="Obille A."/>
            <person name="Becker A."/>
            <person name="Abrahante J.E."/>
            <person name="Garbe J."/>
            <person name="Badalamenti J.P."/>
            <person name="Herman A."/>
            <person name="Mangelson H."/>
            <person name="Liachko I."/>
            <person name="Sullivan S."/>
            <person name="Sone E.D."/>
            <person name="Koren S."/>
            <person name="Silverstein K.A.T."/>
            <person name="Beckman K.B."/>
            <person name="Gohl D.M."/>
        </authorList>
    </citation>
    <scope>NUCLEOTIDE SEQUENCE</scope>
    <source>
        <strain evidence="2">Duluth1</strain>
        <tissue evidence="2">Whole animal</tissue>
    </source>
</reference>
<keyword evidence="3" id="KW-1185">Reference proteome</keyword>
<feature type="region of interest" description="Disordered" evidence="1">
    <location>
        <begin position="1"/>
        <end position="36"/>
    </location>
</feature>
<gene>
    <name evidence="2" type="ORF">DPMN_001831</name>
</gene>
<proteinExistence type="predicted"/>
<reference evidence="2" key="2">
    <citation type="submission" date="2020-11" db="EMBL/GenBank/DDBJ databases">
        <authorList>
            <person name="McCartney M.A."/>
            <person name="Auch B."/>
            <person name="Kono T."/>
            <person name="Mallez S."/>
            <person name="Becker A."/>
            <person name="Gohl D.M."/>
            <person name="Silverstein K.A.T."/>
            <person name="Koren S."/>
            <person name="Bechman K.B."/>
            <person name="Herman A."/>
            <person name="Abrahante J.E."/>
            <person name="Garbe J."/>
        </authorList>
    </citation>
    <scope>NUCLEOTIDE SEQUENCE</scope>
    <source>
        <strain evidence="2">Duluth1</strain>
        <tissue evidence="2">Whole animal</tissue>
    </source>
</reference>
<evidence type="ECO:0000256" key="1">
    <source>
        <dbReference type="SAM" id="MobiDB-lite"/>
    </source>
</evidence>
<name>A0A9D4RQN8_DREPO</name>
<sequence>MVKRTAGDNTTPATGRSVPARRAAGVTACDSKRGGASGYHVAEVDRRKGVAFGCQVTPGDSRKGGVRRYVKRASEGWRQSSSRRWERSQRWKLGTIFGQLPSRSFYISYL</sequence>
<dbReference type="Proteomes" id="UP000828390">
    <property type="component" value="Unassembled WGS sequence"/>
</dbReference>
<protein>
    <submittedName>
        <fullName evidence="2">Uncharacterized protein</fullName>
    </submittedName>
</protein>
<comment type="caution">
    <text evidence="2">The sequence shown here is derived from an EMBL/GenBank/DDBJ whole genome shotgun (WGS) entry which is preliminary data.</text>
</comment>
<evidence type="ECO:0000313" key="3">
    <source>
        <dbReference type="Proteomes" id="UP000828390"/>
    </source>
</evidence>
<accession>A0A9D4RQN8</accession>
<organism evidence="2 3">
    <name type="scientific">Dreissena polymorpha</name>
    <name type="common">Zebra mussel</name>
    <name type="synonym">Mytilus polymorpha</name>
    <dbReference type="NCBI Taxonomy" id="45954"/>
    <lineage>
        <taxon>Eukaryota</taxon>
        <taxon>Metazoa</taxon>
        <taxon>Spiralia</taxon>
        <taxon>Lophotrochozoa</taxon>
        <taxon>Mollusca</taxon>
        <taxon>Bivalvia</taxon>
        <taxon>Autobranchia</taxon>
        <taxon>Heteroconchia</taxon>
        <taxon>Euheterodonta</taxon>
        <taxon>Imparidentia</taxon>
        <taxon>Neoheterodontei</taxon>
        <taxon>Myida</taxon>
        <taxon>Dreissenoidea</taxon>
        <taxon>Dreissenidae</taxon>
        <taxon>Dreissena</taxon>
    </lineage>
</organism>